<dbReference type="GO" id="GO:0006412">
    <property type="term" value="P:translation"/>
    <property type="evidence" value="ECO:0007669"/>
    <property type="project" value="UniProtKB-UniRule"/>
</dbReference>
<evidence type="ECO:0000256" key="7">
    <source>
        <dbReference type="RuleBase" id="RU000559"/>
    </source>
</evidence>
<sequence length="115" mass="13152">MSYELDTLVPNAAPVERPEFNSGDTVRVHAKVIEGNRERIQVFEGVVIRKRNKGLSSNFTVRKIAAGQVGVERTFPLYSPRVDKIEVVRRGKVRRKNLYYLRGLTGKAARIKEKR</sequence>
<keyword evidence="9" id="KW-1185">Reference proteome</keyword>
<dbReference type="PANTHER" id="PTHR15680">
    <property type="entry name" value="RIBOSOMAL PROTEIN L19"/>
    <property type="match status" value="1"/>
</dbReference>
<name>A0A2A9HGB2_TEPT2</name>
<dbReference type="EMBL" id="PDJQ01000001">
    <property type="protein sequence ID" value="PFG74838.1"/>
    <property type="molecule type" value="Genomic_DNA"/>
</dbReference>
<dbReference type="FunFam" id="2.30.30.790:FF:000001">
    <property type="entry name" value="50S ribosomal protein L19"/>
    <property type="match status" value="1"/>
</dbReference>
<evidence type="ECO:0000256" key="5">
    <source>
        <dbReference type="ARBA" id="ARBA00035171"/>
    </source>
</evidence>
<keyword evidence="4 6" id="KW-0687">Ribonucleoprotein</keyword>
<comment type="caution">
    <text evidence="8">The sequence shown here is derived from an EMBL/GenBank/DDBJ whole genome shotgun (WGS) entry which is preliminary data.</text>
</comment>
<keyword evidence="3 6" id="KW-0689">Ribosomal protein</keyword>
<dbReference type="PRINTS" id="PR00061">
    <property type="entry name" value="RIBOSOMALL19"/>
</dbReference>
<evidence type="ECO:0000313" key="9">
    <source>
        <dbReference type="Proteomes" id="UP000223071"/>
    </source>
</evidence>
<protein>
    <recommendedName>
        <fullName evidence="5 6">Large ribosomal subunit protein bL19</fullName>
    </recommendedName>
</protein>
<evidence type="ECO:0000256" key="3">
    <source>
        <dbReference type="ARBA" id="ARBA00022980"/>
    </source>
</evidence>
<dbReference type="GO" id="GO:0022625">
    <property type="term" value="C:cytosolic large ribosomal subunit"/>
    <property type="evidence" value="ECO:0007669"/>
    <property type="project" value="TreeGrafter"/>
</dbReference>
<dbReference type="SUPFAM" id="SSF50104">
    <property type="entry name" value="Translation proteins SH3-like domain"/>
    <property type="match status" value="1"/>
</dbReference>
<accession>A0A2A9HGB2</accession>
<evidence type="ECO:0000256" key="2">
    <source>
        <dbReference type="ARBA" id="ARBA00005781"/>
    </source>
</evidence>
<comment type="function">
    <text evidence="1 6 7">This protein is located at the 30S-50S ribosomal subunit interface and may play a role in the structure and function of the aminoacyl-tRNA binding site.</text>
</comment>
<dbReference type="InterPro" id="IPR008991">
    <property type="entry name" value="Translation_prot_SH3-like_sf"/>
</dbReference>
<dbReference type="InterPro" id="IPR038657">
    <property type="entry name" value="Ribosomal_bL19_sf"/>
</dbReference>
<dbReference type="AlphaFoldDB" id="A0A2A9HGB2"/>
<dbReference type="Pfam" id="PF01245">
    <property type="entry name" value="Ribosomal_L19"/>
    <property type="match status" value="1"/>
</dbReference>
<dbReference type="PANTHER" id="PTHR15680:SF9">
    <property type="entry name" value="LARGE RIBOSOMAL SUBUNIT PROTEIN BL19M"/>
    <property type="match status" value="1"/>
</dbReference>
<dbReference type="NCBIfam" id="TIGR01024">
    <property type="entry name" value="rplS_bact"/>
    <property type="match status" value="1"/>
</dbReference>
<dbReference type="HAMAP" id="MF_00402">
    <property type="entry name" value="Ribosomal_bL19"/>
    <property type="match status" value="1"/>
</dbReference>
<gene>
    <name evidence="6" type="primary">rplS</name>
    <name evidence="8" type="ORF">A9A59_2083</name>
</gene>
<dbReference type="Gene3D" id="2.30.30.790">
    <property type="match status" value="1"/>
</dbReference>
<dbReference type="RefSeq" id="WP_098504193.1">
    <property type="nucleotide sequence ID" value="NZ_PDJQ01000001.1"/>
</dbReference>
<evidence type="ECO:0000256" key="6">
    <source>
        <dbReference type="HAMAP-Rule" id="MF_00402"/>
    </source>
</evidence>
<dbReference type="Proteomes" id="UP000223071">
    <property type="component" value="Unassembled WGS sequence"/>
</dbReference>
<dbReference type="GO" id="GO:0003735">
    <property type="term" value="F:structural constituent of ribosome"/>
    <property type="evidence" value="ECO:0007669"/>
    <property type="project" value="InterPro"/>
</dbReference>
<evidence type="ECO:0000256" key="1">
    <source>
        <dbReference type="ARBA" id="ARBA00002349"/>
    </source>
</evidence>
<comment type="similarity">
    <text evidence="2 6 7">Belongs to the bacterial ribosomal protein bL19 family.</text>
</comment>
<dbReference type="PIRSF" id="PIRSF002191">
    <property type="entry name" value="Ribosomal_L19"/>
    <property type="match status" value="1"/>
</dbReference>
<reference evidence="8 9" key="1">
    <citation type="submission" date="2017-09" db="EMBL/GenBank/DDBJ databases">
        <title>Sequencing the genomes of two abundant thermophiles in Great Basin hot springs: Thermocrinis jamiesonii and novel Chloroflexi Thermoflexus hugenholtzii.</title>
        <authorList>
            <person name="Hedlund B."/>
        </authorList>
    </citation>
    <scope>NUCLEOTIDE SEQUENCE [LARGE SCALE GENOMIC DNA]</scope>
    <source>
        <strain evidence="8 9">G233</strain>
    </source>
</reference>
<dbReference type="InterPro" id="IPR001857">
    <property type="entry name" value="Ribosomal_bL19"/>
</dbReference>
<organism evidence="8 9">
    <name type="scientific">Tepidiforma thermophila (strain KCTC 52669 / CGMCC 1.13589 / G233)</name>
    <dbReference type="NCBI Taxonomy" id="2761530"/>
    <lineage>
        <taxon>Bacteria</taxon>
        <taxon>Bacillati</taxon>
        <taxon>Chloroflexota</taxon>
        <taxon>Tepidiformia</taxon>
        <taxon>Tepidiformales</taxon>
        <taxon>Tepidiformaceae</taxon>
        <taxon>Tepidiforma</taxon>
    </lineage>
</organism>
<evidence type="ECO:0000313" key="8">
    <source>
        <dbReference type="EMBL" id="PFG74838.1"/>
    </source>
</evidence>
<evidence type="ECO:0000256" key="4">
    <source>
        <dbReference type="ARBA" id="ARBA00023274"/>
    </source>
</evidence>
<proteinExistence type="inferred from homology"/>